<gene>
    <name evidence="1" type="ORF">NTJ_04047</name>
</gene>
<keyword evidence="2" id="KW-1185">Reference proteome</keyword>
<sequence>MKKHWSKPFLSYFDKHILTDLKSTAKWELEKRDVYLQGSGITTNRAESFNAVIKRLIDYNEVKGQVTVLTLYHLDICYRKDIVRGKCRQGNFVLVDPYLGFALSVDEVDFPESRINLDNLPYVLTNRDLQLPQPEPE</sequence>
<evidence type="ECO:0000313" key="2">
    <source>
        <dbReference type="Proteomes" id="UP001307889"/>
    </source>
</evidence>
<proteinExistence type="predicted"/>
<dbReference type="EMBL" id="AP028910">
    <property type="protein sequence ID" value="BES91239.1"/>
    <property type="molecule type" value="Genomic_DNA"/>
</dbReference>
<evidence type="ECO:0000313" key="1">
    <source>
        <dbReference type="EMBL" id="BES91239.1"/>
    </source>
</evidence>
<name>A0ABN7AG73_9HEMI</name>
<accession>A0ABN7AG73</accession>
<protein>
    <submittedName>
        <fullName evidence="1">MULE transposase domain</fullName>
    </submittedName>
</protein>
<organism evidence="1 2">
    <name type="scientific">Nesidiocoris tenuis</name>
    <dbReference type="NCBI Taxonomy" id="355587"/>
    <lineage>
        <taxon>Eukaryota</taxon>
        <taxon>Metazoa</taxon>
        <taxon>Ecdysozoa</taxon>
        <taxon>Arthropoda</taxon>
        <taxon>Hexapoda</taxon>
        <taxon>Insecta</taxon>
        <taxon>Pterygota</taxon>
        <taxon>Neoptera</taxon>
        <taxon>Paraneoptera</taxon>
        <taxon>Hemiptera</taxon>
        <taxon>Heteroptera</taxon>
        <taxon>Panheteroptera</taxon>
        <taxon>Cimicomorpha</taxon>
        <taxon>Miridae</taxon>
        <taxon>Dicyphina</taxon>
        <taxon>Nesidiocoris</taxon>
    </lineage>
</organism>
<reference evidence="1 2" key="1">
    <citation type="submission" date="2023-09" db="EMBL/GenBank/DDBJ databases">
        <title>Nesidiocoris tenuis whole genome shotgun sequence.</title>
        <authorList>
            <person name="Shibata T."/>
            <person name="Shimoda M."/>
            <person name="Kobayashi T."/>
            <person name="Uehara T."/>
        </authorList>
    </citation>
    <scope>NUCLEOTIDE SEQUENCE [LARGE SCALE GENOMIC DNA]</scope>
    <source>
        <strain evidence="1 2">Japan</strain>
    </source>
</reference>
<dbReference type="Proteomes" id="UP001307889">
    <property type="component" value="Chromosome 2"/>
</dbReference>